<dbReference type="PANTHER" id="PTHR43188:SF1">
    <property type="entry name" value="ACYL-COA DEHYDROGENASE"/>
    <property type="match status" value="1"/>
</dbReference>
<dbReference type="GO" id="GO:0005777">
    <property type="term" value="C:peroxisome"/>
    <property type="evidence" value="ECO:0007669"/>
    <property type="project" value="TreeGrafter"/>
</dbReference>
<dbReference type="SUPFAM" id="SSF47203">
    <property type="entry name" value="Acyl-CoA dehydrogenase C-terminal domain-like"/>
    <property type="match status" value="1"/>
</dbReference>
<organism evidence="9">
    <name type="scientific">Dunaliella tertiolecta</name>
    <name type="common">Green alga</name>
    <dbReference type="NCBI Taxonomy" id="3047"/>
    <lineage>
        <taxon>Eukaryota</taxon>
        <taxon>Viridiplantae</taxon>
        <taxon>Chlorophyta</taxon>
        <taxon>core chlorophytes</taxon>
        <taxon>Chlorophyceae</taxon>
        <taxon>CS clade</taxon>
        <taxon>Chlamydomonadales</taxon>
        <taxon>Dunaliellaceae</taxon>
        <taxon>Dunaliella</taxon>
    </lineage>
</organism>
<dbReference type="InterPro" id="IPR037069">
    <property type="entry name" value="AcylCoA_DH/ox_N_sf"/>
</dbReference>
<dbReference type="Gene3D" id="1.10.540.10">
    <property type="entry name" value="Acyl-CoA dehydrogenase/oxidase, N-terminal domain"/>
    <property type="match status" value="1"/>
</dbReference>
<dbReference type="InterPro" id="IPR006089">
    <property type="entry name" value="Acyl-CoA_DH_CS"/>
</dbReference>
<reference evidence="9" key="1">
    <citation type="submission" date="2021-01" db="EMBL/GenBank/DDBJ databases">
        <authorList>
            <person name="Corre E."/>
            <person name="Pelletier E."/>
            <person name="Niang G."/>
            <person name="Scheremetjew M."/>
            <person name="Finn R."/>
            <person name="Kale V."/>
            <person name="Holt S."/>
            <person name="Cochrane G."/>
            <person name="Meng A."/>
            <person name="Brown T."/>
            <person name="Cohen L."/>
        </authorList>
    </citation>
    <scope>NUCLEOTIDE SEQUENCE</scope>
    <source>
        <strain evidence="9">CCMP1320</strain>
    </source>
</reference>
<evidence type="ECO:0000256" key="4">
    <source>
        <dbReference type="ARBA" id="ARBA00022827"/>
    </source>
</evidence>
<dbReference type="FunFam" id="2.40.110.10:FF:000013">
    <property type="entry name" value="Acyl-coenzyme A oxidase 4 peroxisomal"/>
    <property type="match status" value="1"/>
</dbReference>
<gene>
    <name evidence="9" type="ORF">DTER00134_LOCUS765</name>
</gene>
<dbReference type="GO" id="GO:0003995">
    <property type="term" value="F:acyl-CoA dehydrogenase activity"/>
    <property type="evidence" value="ECO:0007669"/>
    <property type="project" value="InterPro"/>
</dbReference>
<evidence type="ECO:0000256" key="5">
    <source>
        <dbReference type="RuleBase" id="RU362125"/>
    </source>
</evidence>
<keyword evidence="5" id="KW-0560">Oxidoreductase</keyword>
<dbReference type="Gene3D" id="1.20.140.10">
    <property type="entry name" value="Butyryl-CoA Dehydrogenase, subunit A, domain 3"/>
    <property type="match status" value="1"/>
</dbReference>
<dbReference type="Pfam" id="PF00441">
    <property type="entry name" value="Acyl-CoA_dh_1"/>
    <property type="match status" value="1"/>
</dbReference>
<evidence type="ECO:0008006" key="10">
    <source>
        <dbReference type="Google" id="ProtNLM"/>
    </source>
</evidence>
<dbReference type="GO" id="GO:0006635">
    <property type="term" value="P:fatty acid beta-oxidation"/>
    <property type="evidence" value="ECO:0007669"/>
    <property type="project" value="InterPro"/>
</dbReference>
<dbReference type="InterPro" id="IPR045008">
    <property type="entry name" value="ACX4-like"/>
</dbReference>
<name>A0A7S3QLB7_DUNTE</name>
<dbReference type="InterPro" id="IPR013786">
    <property type="entry name" value="AcylCoA_DH/ox_N"/>
</dbReference>
<feature type="domain" description="Acyl-CoA dehydrogenase/oxidase C-terminal" evidence="6">
    <location>
        <begin position="303"/>
        <end position="443"/>
    </location>
</feature>
<dbReference type="EMBL" id="HBIP01001784">
    <property type="protein sequence ID" value="CAE0485726.1"/>
    <property type="molecule type" value="Transcribed_RNA"/>
</dbReference>
<dbReference type="Pfam" id="PF02771">
    <property type="entry name" value="Acyl-CoA_dh_N"/>
    <property type="match status" value="1"/>
</dbReference>
<dbReference type="InterPro" id="IPR009075">
    <property type="entry name" value="AcylCo_DH/oxidase_C"/>
</dbReference>
<dbReference type="InterPro" id="IPR009100">
    <property type="entry name" value="AcylCoA_DH/oxidase_NM_dom_sf"/>
</dbReference>
<comment type="cofactor">
    <cofactor evidence="1 5">
        <name>FAD</name>
        <dbReference type="ChEBI" id="CHEBI:57692"/>
    </cofactor>
</comment>
<feature type="domain" description="Acyl-CoA dehydrogenase/oxidase N-terminal" evidence="8">
    <location>
        <begin position="79"/>
        <end position="186"/>
    </location>
</feature>
<dbReference type="GO" id="GO:0050660">
    <property type="term" value="F:flavin adenine dinucleotide binding"/>
    <property type="evidence" value="ECO:0007669"/>
    <property type="project" value="InterPro"/>
</dbReference>
<accession>A0A7S3QLB7</accession>
<protein>
    <recommendedName>
        <fullName evidence="10">Acyl-CoA oxidase</fullName>
    </recommendedName>
</protein>
<comment type="similarity">
    <text evidence="2 5">Belongs to the acyl-CoA dehydrogenase family.</text>
</comment>
<keyword evidence="3 5" id="KW-0285">Flavoprotein</keyword>
<dbReference type="InterPro" id="IPR006091">
    <property type="entry name" value="Acyl-CoA_Oxase/DH_mid-dom"/>
</dbReference>
<evidence type="ECO:0000313" key="9">
    <source>
        <dbReference type="EMBL" id="CAE0485726.1"/>
    </source>
</evidence>
<dbReference type="PROSITE" id="PS00073">
    <property type="entry name" value="ACYL_COA_DH_2"/>
    <property type="match status" value="1"/>
</dbReference>
<sequence length="463" mass="50008">MHPNRRLNVLSQQLLPSAADSVQRVLGHGASSEVQPQDQLGLQATSAQLGYSPTFPQCTTAANFPPAAHDALEMDGLLTPQERAIRLRVRTYMEREVAPVIAGFWERAEFPHKLVPSFAALDLAGGNIKGYGCPGLGIVANAMAVIEIARVDASMSTFLLVHSYLAMLTIELLGSEQQKQELLHGMGKLNLVGCWALTEPSNGSDASSLTTTATKVPGGWLLDGQKRWIGNGTFADITVVWARSSESGQVNAFIVRKGTPGFKATKIENKIALRCVQNADMVFERCFVPDSARLPGVNSFKDTNKVLAISRIMVAWQPVGLAMGVYDVCARYVKQREQFGSPLGGFQLVQERLVRMLGNVQAMFLMALQLSKLYEAGSMSHEQASLVKSWNTLRGREVVALGREVLGGNGILTDFNVAKAFCDLEAFYTYEGTYDVNALVAGRGATGVAAIKSPSAGKAKRAQ</sequence>
<feature type="domain" description="Acyl-CoA oxidase/dehydrogenase middle" evidence="7">
    <location>
        <begin position="194"/>
        <end position="286"/>
    </location>
</feature>
<evidence type="ECO:0000259" key="7">
    <source>
        <dbReference type="Pfam" id="PF02770"/>
    </source>
</evidence>
<dbReference type="InterPro" id="IPR046373">
    <property type="entry name" value="Acyl-CoA_Oxase/DH_mid-dom_sf"/>
</dbReference>
<dbReference type="PANTHER" id="PTHR43188">
    <property type="entry name" value="ACYL-COENZYME A OXIDASE"/>
    <property type="match status" value="1"/>
</dbReference>
<evidence type="ECO:0000256" key="3">
    <source>
        <dbReference type="ARBA" id="ARBA00022630"/>
    </source>
</evidence>
<dbReference type="AlphaFoldDB" id="A0A7S3QLB7"/>
<evidence type="ECO:0000256" key="2">
    <source>
        <dbReference type="ARBA" id="ARBA00009347"/>
    </source>
</evidence>
<keyword evidence="4 5" id="KW-0274">FAD</keyword>
<dbReference type="InterPro" id="IPR036250">
    <property type="entry name" value="AcylCo_DH-like_C"/>
</dbReference>
<evidence type="ECO:0000256" key="1">
    <source>
        <dbReference type="ARBA" id="ARBA00001974"/>
    </source>
</evidence>
<proteinExistence type="inferred from homology"/>
<dbReference type="PROSITE" id="PS00072">
    <property type="entry name" value="ACYL_COA_DH_1"/>
    <property type="match status" value="1"/>
</dbReference>
<evidence type="ECO:0000259" key="6">
    <source>
        <dbReference type="Pfam" id="PF00441"/>
    </source>
</evidence>
<dbReference type="Gene3D" id="2.40.110.10">
    <property type="entry name" value="Butyryl-CoA Dehydrogenase, subunit A, domain 2"/>
    <property type="match status" value="1"/>
</dbReference>
<dbReference type="FunFam" id="1.20.140.10:FF:000021">
    <property type="entry name" value="Acyl-coenzyme A oxidase 4, peroxisomal"/>
    <property type="match status" value="1"/>
</dbReference>
<dbReference type="Pfam" id="PF02770">
    <property type="entry name" value="Acyl-CoA_dh_M"/>
    <property type="match status" value="1"/>
</dbReference>
<dbReference type="SUPFAM" id="SSF56645">
    <property type="entry name" value="Acyl-CoA dehydrogenase NM domain-like"/>
    <property type="match status" value="1"/>
</dbReference>
<evidence type="ECO:0000259" key="8">
    <source>
        <dbReference type="Pfam" id="PF02771"/>
    </source>
</evidence>